<sequence>MLRIKNARMVKNEEWKEVNIYVEKGKIKDIVPGDEALLSVKKEIDAQGKVVFPGFIDPHVHFDDPGFTEREDFETGTKSAAAGGITTIIDMPCTSIPPITTASNYDYKLKIVKPKAYVDFAFWGGVTPEQVESGEYKKSLKELKDRGIIGVKFYTISGMELYPRMPLPDMDKTFRILKDLNLVCAVHAEDYYLVEYYSHLMQEMGREDPESWSEGRTYEAEPEAIWSVVGITEKVGNKLHLVHLSTKAGLNIIRWAKAHKLDVTTETCPQYLIFTVEDLKRRGSILKIAPPLRREEDQNALWEGLKDGSIDFICTDHAAGKYPEEKSSPNIWKNYAGIPGTQLVVPTLLHYGYHSGRLNLTEIQKLMSENAAKRYGLYPQKGAIQVGSDADFSVVDLDKEWTVEPSKLKSKGKYSPLAGKTLRGKIYMTILRGEIVYKDYEGVIGEKGYGELVKSKVK</sequence>
<dbReference type="Gene3D" id="3.20.20.140">
    <property type="entry name" value="Metal-dependent hydrolases"/>
    <property type="match status" value="1"/>
</dbReference>
<comment type="caution">
    <text evidence="11">The sequence shown here is derived from an EMBL/GenBank/DDBJ whole genome shotgun (WGS) entry which is preliminary data.</text>
</comment>
<dbReference type="InterPro" id="IPR050138">
    <property type="entry name" value="DHOase/Allantoinase_Hydrolase"/>
</dbReference>
<gene>
    <name evidence="11" type="primary">allB</name>
    <name evidence="11" type="ORF">CO097_05370</name>
    <name evidence="10" type="ORF">COZ07_07230</name>
</gene>
<dbReference type="GO" id="GO:0006145">
    <property type="term" value="P:purine nucleobase catabolic process"/>
    <property type="evidence" value="ECO:0007669"/>
    <property type="project" value="TreeGrafter"/>
</dbReference>
<dbReference type="InterPro" id="IPR017593">
    <property type="entry name" value="Allantoinase"/>
</dbReference>
<protein>
    <recommendedName>
        <fullName evidence="5">allantoinase</fullName>
        <ecNumber evidence="5">3.5.2.5</ecNumber>
    </recommendedName>
</protein>
<dbReference type="SUPFAM" id="SSF51556">
    <property type="entry name" value="Metallo-dependent hydrolases"/>
    <property type="match status" value="1"/>
</dbReference>
<dbReference type="NCBIfam" id="TIGR03178">
    <property type="entry name" value="allantoinase"/>
    <property type="match status" value="1"/>
</dbReference>
<comment type="similarity">
    <text evidence="3">Belongs to the metallo-dependent hydrolases superfamily. Allantoinase family.</text>
</comment>
<organism evidence="11 12">
    <name type="scientific">Candidatus Infernicultor aquiphilus</name>
    <dbReference type="NCBI Taxonomy" id="1805029"/>
    <lineage>
        <taxon>Bacteria</taxon>
        <taxon>Pseudomonadati</taxon>
        <taxon>Atribacterota</taxon>
        <taxon>Candidatus Phoenicimicrobiia</taxon>
        <taxon>Candidatus Pheonicimicrobiales</taxon>
        <taxon>Candidatus Phoenicimicrobiaceae</taxon>
        <taxon>Candidatus Infernicultor</taxon>
    </lineage>
</organism>
<dbReference type="GO" id="GO:0004038">
    <property type="term" value="F:allantoinase activity"/>
    <property type="evidence" value="ECO:0007669"/>
    <property type="project" value="UniProtKB-EC"/>
</dbReference>
<accession>A0A2M8CBD0</accession>
<dbReference type="GO" id="GO:0005737">
    <property type="term" value="C:cytoplasm"/>
    <property type="evidence" value="ECO:0007669"/>
    <property type="project" value="TreeGrafter"/>
</dbReference>
<comment type="subunit">
    <text evidence="4">Homotetramer.</text>
</comment>
<evidence type="ECO:0000313" key="10">
    <source>
        <dbReference type="EMBL" id="PIY31997.1"/>
    </source>
</evidence>
<dbReference type="Pfam" id="PF01979">
    <property type="entry name" value="Amidohydro_1"/>
    <property type="match status" value="1"/>
</dbReference>
<dbReference type="InterPro" id="IPR011059">
    <property type="entry name" value="Metal-dep_hydrolase_composite"/>
</dbReference>
<keyword evidence="8" id="KW-0862">Zinc</keyword>
<evidence type="ECO:0000256" key="7">
    <source>
        <dbReference type="ARBA" id="ARBA00022801"/>
    </source>
</evidence>
<evidence type="ECO:0000313" key="12">
    <source>
        <dbReference type="Proteomes" id="UP000228560"/>
    </source>
</evidence>
<dbReference type="Gene3D" id="2.30.40.10">
    <property type="entry name" value="Urease, subunit C, domain 1"/>
    <property type="match status" value="1"/>
</dbReference>
<dbReference type="EMBL" id="PFTV01000130">
    <property type="protein sequence ID" value="PJB56362.1"/>
    <property type="molecule type" value="Genomic_DNA"/>
</dbReference>
<dbReference type="Proteomes" id="UP000228560">
    <property type="component" value="Unassembled WGS sequence"/>
</dbReference>
<dbReference type="GO" id="GO:0008270">
    <property type="term" value="F:zinc ion binding"/>
    <property type="evidence" value="ECO:0007669"/>
    <property type="project" value="InterPro"/>
</dbReference>
<dbReference type="RefSeq" id="WP_406607931.1">
    <property type="nucleotide sequence ID" value="NZ_PFKO01000273.1"/>
</dbReference>
<reference evidence="12 13" key="1">
    <citation type="submission" date="2017-09" db="EMBL/GenBank/DDBJ databases">
        <title>Depth-based differentiation of microbial function through sediment-hosted aquifers and enrichment of novel symbionts in the deep terrestrial subsurface.</title>
        <authorList>
            <person name="Probst A.J."/>
            <person name="Ladd B."/>
            <person name="Jarett J.K."/>
            <person name="Geller-Mcgrath D.E."/>
            <person name="Sieber C.M."/>
            <person name="Emerson J.B."/>
            <person name="Anantharaman K."/>
            <person name="Thomas B.C."/>
            <person name="Malmstrom R."/>
            <person name="Stieglmeier M."/>
            <person name="Klingl A."/>
            <person name="Woyke T."/>
            <person name="Ryan C.M."/>
            <person name="Banfield J.F."/>
        </authorList>
    </citation>
    <scope>NUCLEOTIDE SEQUENCE [LARGE SCALE GENOMIC DNA]</scope>
    <source>
        <strain evidence="10">CG_4_10_14_3_um_filter_34_13</strain>
        <strain evidence="11">CG_4_9_14_3_um_filter_33_16</strain>
    </source>
</reference>
<dbReference type="InterPro" id="IPR032466">
    <property type="entry name" value="Metal_Hydrolase"/>
</dbReference>
<comment type="cofactor">
    <cofactor evidence="1">
        <name>Zn(2+)</name>
        <dbReference type="ChEBI" id="CHEBI:29105"/>
    </cofactor>
</comment>
<evidence type="ECO:0000313" key="13">
    <source>
        <dbReference type="Proteomes" id="UP000230646"/>
    </source>
</evidence>
<dbReference type="AlphaFoldDB" id="A0A2M8CBD0"/>
<comment type="pathway">
    <text evidence="2">Nitrogen metabolism; (S)-allantoin degradation; allantoate from (S)-allantoin: step 1/1.</text>
</comment>
<keyword evidence="7" id="KW-0378">Hydrolase</keyword>
<dbReference type="SUPFAM" id="SSF51338">
    <property type="entry name" value="Composite domain of metallo-dependent hydrolases"/>
    <property type="match status" value="1"/>
</dbReference>
<evidence type="ECO:0000256" key="4">
    <source>
        <dbReference type="ARBA" id="ARBA00011881"/>
    </source>
</evidence>
<evidence type="ECO:0000256" key="1">
    <source>
        <dbReference type="ARBA" id="ARBA00001947"/>
    </source>
</evidence>
<dbReference type="NCBIfam" id="TIGR00857">
    <property type="entry name" value="pyrC_multi"/>
    <property type="match status" value="1"/>
</dbReference>
<evidence type="ECO:0000256" key="2">
    <source>
        <dbReference type="ARBA" id="ARBA00004968"/>
    </source>
</evidence>
<evidence type="ECO:0000313" key="11">
    <source>
        <dbReference type="EMBL" id="PJB56362.1"/>
    </source>
</evidence>
<dbReference type="Proteomes" id="UP000230646">
    <property type="component" value="Unassembled WGS sequence"/>
</dbReference>
<evidence type="ECO:0000256" key="5">
    <source>
        <dbReference type="ARBA" id="ARBA00012863"/>
    </source>
</evidence>
<dbReference type="EC" id="3.5.2.5" evidence="5"/>
<proteinExistence type="inferred from homology"/>
<evidence type="ECO:0000256" key="3">
    <source>
        <dbReference type="ARBA" id="ARBA00010368"/>
    </source>
</evidence>
<dbReference type="GO" id="GO:0000256">
    <property type="term" value="P:allantoin catabolic process"/>
    <property type="evidence" value="ECO:0007669"/>
    <property type="project" value="InterPro"/>
</dbReference>
<dbReference type="PANTHER" id="PTHR43668:SF2">
    <property type="entry name" value="ALLANTOINASE"/>
    <property type="match status" value="1"/>
</dbReference>
<keyword evidence="6" id="KW-0479">Metal-binding</keyword>
<dbReference type="InterPro" id="IPR006680">
    <property type="entry name" value="Amidohydro-rel"/>
</dbReference>
<feature type="domain" description="Amidohydrolase-related" evidence="9">
    <location>
        <begin position="50"/>
        <end position="436"/>
    </location>
</feature>
<dbReference type="PANTHER" id="PTHR43668">
    <property type="entry name" value="ALLANTOINASE"/>
    <property type="match status" value="1"/>
</dbReference>
<evidence type="ECO:0000259" key="9">
    <source>
        <dbReference type="Pfam" id="PF01979"/>
    </source>
</evidence>
<evidence type="ECO:0000256" key="8">
    <source>
        <dbReference type="ARBA" id="ARBA00022833"/>
    </source>
</evidence>
<evidence type="ECO:0000256" key="6">
    <source>
        <dbReference type="ARBA" id="ARBA00022723"/>
    </source>
</evidence>
<dbReference type="GO" id="GO:0050897">
    <property type="term" value="F:cobalt ion binding"/>
    <property type="evidence" value="ECO:0007669"/>
    <property type="project" value="InterPro"/>
</dbReference>
<name>A0A2M8CBD0_9BACT</name>
<accession>A0A2M7PNX0</accession>
<dbReference type="EMBL" id="PFKO01000273">
    <property type="protein sequence ID" value="PIY31997.1"/>
    <property type="molecule type" value="Genomic_DNA"/>
</dbReference>